<dbReference type="InterPro" id="IPR029071">
    <property type="entry name" value="Ubiquitin-like_domsf"/>
</dbReference>
<sequence>MGEIENDRSNLKDEKMVQITLKAIGPSPPSRLTVPSRLKVYDLRKLIAGNDRLPLENLRLILRGNVLLDNKNGDDVFIQLNDGGLHLIFDSLSS</sequence>
<dbReference type="InterPro" id="IPR000626">
    <property type="entry name" value="Ubiquitin-like_dom"/>
</dbReference>
<accession>A0ABC8TZX3</accession>
<organism evidence="2 3">
    <name type="scientific">Ilex paraguariensis</name>
    <name type="common">yerba mate</name>
    <dbReference type="NCBI Taxonomy" id="185542"/>
    <lineage>
        <taxon>Eukaryota</taxon>
        <taxon>Viridiplantae</taxon>
        <taxon>Streptophyta</taxon>
        <taxon>Embryophyta</taxon>
        <taxon>Tracheophyta</taxon>
        <taxon>Spermatophyta</taxon>
        <taxon>Magnoliopsida</taxon>
        <taxon>eudicotyledons</taxon>
        <taxon>Gunneridae</taxon>
        <taxon>Pentapetalae</taxon>
        <taxon>asterids</taxon>
        <taxon>campanulids</taxon>
        <taxon>Aquifoliales</taxon>
        <taxon>Aquifoliaceae</taxon>
        <taxon>Ilex</taxon>
    </lineage>
</organism>
<dbReference type="SUPFAM" id="SSF54236">
    <property type="entry name" value="Ubiquitin-like"/>
    <property type="match status" value="1"/>
</dbReference>
<comment type="caution">
    <text evidence="2">The sequence shown here is derived from an EMBL/GenBank/DDBJ whole genome shotgun (WGS) entry which is preliminary data.</text>
</comment>
<proteinExistence type="predicted"/>
<evidence type="ECO:0000313" key="2">
    <source>
        <dbReference type="EMBL" id="CAK9173372.1"/>
    </source>
</evidence>
<dbReference type="Gene3D" id="3.10.20.90">
    <property type="entry name" value="Phosphatidylinositol 3-kinase Catalytic Subunit, Chain A, domain 1"/>
    <property type="match status" value="1"/>
</dbReference>
<feature type="domain" description="Ubiquitin-like" evidence="1">
    <location>
        <begin position="17"/>
        <end position="79"/>
    </location>
</feature>
<dbReference type="EMBL" id="CAUOFW020006168">
    <property type="protein sequence ID" value="CAK9173372.1"/>
    <property type="molecule type" value="Genomic_DNA"/>
</dbReference>
<keyword evidence="3" id="KW-1185">Reference proteome</keyword>
<dbReference type="AlphaFoldDB" id="A0ABC8TZX3"/>
<reference evidence="2 3" key="1">
    <citation type="submission" date="2024-02" db="EMBL/GenBank/DDBJ databases">
        <authorList>
            <person name="Vignale AGUSTIN F."/>
            <person name="Sosa J E."/>
            <person name="Modenutti C."/>
        </authorList>
    </citation>
    <scope>NUCLEOTIDE SEQUENCE [LARGE SCALE GENOMIC DNA]</scope>
</reference>
<dbReference type="PROSITE" id="PS50053">
    <property type="entry name" value="UBIQUITIN_2"/>
    <property type="match status" value="1"/>
</dbReference>
<evidence type="ECO:0000259" key="1">
    <source>
        <dbReference type="PROSITE" id="PS50053"/>
    </source>
</evidence>
<dbReference type="Proteomes" id="UP001642360">
    <property type="component" value="Unassembled WGS sequence"/>
</dbReference>
<evidence type="ECO:0000313" key="3">
    <source>
        <dbReference type="Proteomes" id="UP001642360"/>
    </source>
</evidence>
<protein>
    <recommendedName>
        <fullName evidence="1">Ubiquitin-like domain-containing protein</fullName>
    </recommendedName>
</protein>
<name>A0ABC8TZX3_9AQUA</name>
<gene>
    <name evidence="2" type="ORF">ILEXP_LOCUS43102</name>
</gene>